<dbReference type="PROSITE" id="PS50088">
    <property type="entry name" value="ANK_REPEAT"/>
    <property type="match status" value="1"/>
</dbReference>
<protein>
    <submittedName>
        <fullName evidence="2">Uncharacterized protein</fullName>
    </submittedName>
</protein>
<reference evidence="2 3" key="1">
    <citation type="submission" date="2023-03" db="EMBL/GenBank/DDBJ databases">
        <title>High-quality genome of Scylla paramamosain provides insights in environmental adaptation.</title>
        <authorList>
            <person name="Zhang L."/>
        </authorList>
    </citation>
    <scope>NUCLEOTIDE SEQUENCE [LARGE SCALE GENOMIC DNA]</scope>
    <source>
        <strain evidence="2">LZ_2023a</strain>
        <tissue evidence="2">Muscle</tissue>
    </source>
</reference>
<accession>A0AAW0SGA2</accession>
<dbReference type="AlphaFoldDB" id="A0AAW0SGA2"/>
<proteinExistence type="predicted"/>
<gene>
    <name evidence="2" type="ORF">O3P69_011675</name>
</gene>
<feature type="repeat" description="ANK" evidence="1">
    <location>
        <begin position="118"/>
        <end position="151"/>
    </location>
</feature>
<evidence type="ECO:0000256" key="1">
    <source>
        <dbReference type="PROSITE-ProRule" id="PRU00023"/>
    </source>
</evidence>
<dbReference type="InterPro" id="IPR036770">
    <property type="entry name" value="Ankyrin_rpt-contain_sf"/>
</dbReference>
<organism evidence="2 3">
    <name type="scientific">Scylla paramamosain</name>
    <name type="common">Mud crab</name>
    <dbReference type="NCBI Taxonomy" id="85552"/>
    <lineage>
        <taxon>Eukaryota</taxon>
        <taxon>Metazoa</taxon>
        <taxon>Ecdysozoa</taxon>
        <taxon>Arthropoda</taxon>
        <taxon>Crustacea</taxon>
        <taxon>Multicrustacea</taxon>
        <taxon>Malacostraca</taxon>
        <taxon>Eumalacostraca</taxon>
        <taxon>Eucarida</taxon>
        <taxon>Decapoda</taxon>
        <taxon>Pleocyemata</taxon>
        <taxon>Brachyura</taxon>
        <taxon>Eubrachyura</taxon>
        <taxon>Portunoidea</taxon>
        <taxon>Portunidae</taxon>
        <taxon>Portuninae</taxon>
        <taxon>Scylla</taxon>
    </lineage>
</organism>
<evidence type="ECO:0000313" key="2">
    <source>
        <dbReference type="EMBL" id="KAK8373860.1"/>
    </source>
</evidence>
<dbReference type="PROSITE" id="PS50297">
    <property type="entry name" value="ANK_REP_REGION"/>
    <property type="match status" value="1"/>
</dbReference>
<dbReference type="Pfam" id="PF00023">
    <property type="entry name" value="Ank"/>
    <property type="match status" value="1"/>
</dbReference>
<keyword evidence="3" id="KW-1185">Reference proteome</keyword>
<dbReference type="InterPro" id="IPR002110">
    <property type="entry name" value="Ankyrin_rpt"/>
</dbReference>
<dbReference type="EMBL" id="JARAKH010000817">
    <property type="protein sequence ID" value="KAK8373860.1"/>
    <property type="molecule type" value="Genomic_DNA"/>
</dbReference>
<name>A0AAW0SGA2_SCYPA</name>
<dbReference type="SUPFAM" id="SSF48403">
    <property type="entry name" value="Ankyrin repeat"/>
    <property type="match status" value="1"/>
</dbReference>
<dbReference type="Proteomes" id="UP001487740">
    <property type="component" value="Unassembled WGS sequence"/>
</dbReference>
<comment type="caution">
    <text evidence="2">The sequence shown here is derived from an EMBL/GenBank/DDBJ whole genome shotgun (WGS) entry which is preliminary data.</text>
</comment>
<dbReference type="Gene3D" id="1.25.40.20">
    <property type="entry name" value="Ankyrin repeat-containing domain"/>
    <property type="match status" value="1"/>
</dbReference>
<sequence>MRRRPQELDGTVSWEAYKTQFELLASARQWSRPEMAMQLVSSGVSATLAGSRGTPRGTALQGLSSRKAVNGRAGQYQGRGGACMNTTTTQSCPMLVEGNKAAMAFIPEVYDGHTLSQDGLTPLHAAALCGAPSDAVEALLRRGVSPHVTTPGNMTPADLARQQGQDSVIKGLQRHHCVQQLVCTLLKERAKTLNVADT</sequence>
<keyword evidence="1" id="KW-0040">ANK repeat</keyword>
<evidence type="ECO:0000313" key="3">
    <source>
        <dbReference type="Proteomes" id="UP001487740"/>
    </source>
</evidence>